<comment type="caution">
    <text evidence="6">The sequence shown here is derived from an EMBL/GenBank/DDBJ whole genome shotgun (WGS) entry which is preliminary data.</text>
</comment>
<evidence type="ECO:0000256" key="4">
    <source>
        <dbReference type="SAM" id="SignalP"/>
    </source>
</evidence>
<evidence type="ECO:0000256" key="1">
    <source>
        <dbReference type="ARBA" id="ARBA00022801"/>
    </source>
</evidence>
<dbReference type="RefSeq" id="WP_149850025.1">
    <property type="nucleotide sequence ID" value="NZ_VUOB01000022.1"/>
</dbReference>
<keyword evidence="2 3" id="KW-0326">Glycosidase</keyword>
<dbReference type="Gene3D" id="1.20.58.460">
    <property type="entry name" value="Hyaluronidase post-catalytic domain-like"/>
    <property type="match status" value="1"/>
</dbReference>
<dbReference type="Pfam" id="PF07555">
    <property type="entry name" value="NAGidase"/>
    <property type="match status" value="1"/>
</dbReference>
<feature type="active site" description="Proton donor" evidence="3">
    <location>
        <position position="307"/>
    </location>
</feature>
<sequence length="658" mass="70290">MRAPRGRSAWRVGVACLTVLALAGAAGSAVGVNTAPTADAATLPSITPRPQQLVGNGFGLTVPSKARVLAADEVDGPTRDLVTSVLRGAGATDVTVGPLGGPSGDAAGLTVLVGPLADPAVAAALRAATDRKPPTLPAEGYALASRAASGGGTVVLAGADRDGDYYAAQTLRQIVRGDTVAGVSIVDYPTSSVRGVIEGFYGTPWTQAARLDQLAFYGSVKLNTFVYSPKDDPYLRERWRDPYPADQLDQLRELVDHAVANHVRLDYALSPGVSICYADPDDVRAVEAKFQSLYDIGVRGFLLPLDDIDYSRWNCAADRAKYGNTPTQQTAARAQIDMLNQVQHDFVEQRADLRPLAMVPTEYYELKDSPYKKEIRDSLDPAVKVMWTGPEVIPATITVADARKAERTWGRKGYLWDNYPVNDFDSTGRLLLGPYSGRQEGLPGAVSGIVLNPMVQASASKVAILGGADFMWHDKGYRPERTTVAAADLLAGGDQDTARALLAFFDVEHYAPTSDQPPKVAQPQAPQLAKRLAAFTSAWSRGDRAAALRDLRSQAQLLADAPDRIRSGVTDREFVAECEPWLRALSLWGQAFLATVDGLDARVSGDEDAAGQHFADAATLTEQAAAAHARPVPLPTDGPIRVADGVLDTFLQRAVDLH</sequence>
<keyword evidence="1 3" id="KW-0378">Hydrolase</keyword>
<name>A0A5B2XGG1_9PSEU</name>
<reference evidence="6 7" key="1">
    <citation type="submission" date="2019-09" db="EMBL/GenBank/DDBJ databases">
        <title>Goodfellowia gen. nov., a new genus of the Pseudonocardineae related to Actinoalloteichus, containing Goodfellowia coeruleoviolacea gen. nov., comb. nov. gen. nov., comb. nov.</title>
        <authorList>
            <person name="Labeda D."/>
        </authorList>
    </citation>
    <scope>NUCLEOTIDE SEQUENCE [LARGE SCALE GENOMIC DNA]</scope>
    <source>
        <strain evidence="6 7">AN110305</strain>
    </source>
</reference>
<evidence type="ECO:0000313" key="7">
    <source>
        <dbReference type="Proteomes" id="UP000323454"/>
    </source>
</evidence>
<dbReference type="InterPro" id="IPR051822">
    <property type="entry name" value="Glycosyl_Hydrolase_84"/>
</dbReference>
<organism evidence="6 7">
    <name type="scientific">Solihabitans fulvus</name>
    <dbReference type="NCBI Taxonomy" id="1892852"/>
    <lineage>
        <taxon>Bacteria</taxon>
        <taxon>Bacillati</taxon>
        <taxon>Actinomycetota</taxon>
        <taxon>Actinomycetes</taxon>
        <taxon>Pseudonocardiales</taxon>
        <taxon>Pseudonocardiaceae</taxon>
        <taxon>Solihabitans</taxon>
    </lineage>
</organism>
<evidence type="ECO:0000259" key="5">
    <source>
        <dbReference type="PROSITE" id="PS52009"/>
    </source>
</evidence>
<dbReference type="Pfam" id="PF21774">
    <property type="entry name" value="NagJ_C"/>
    <property type="match status" value="1"/>
</dbReference>
<dbReference type="EMBL" id="VUOB01000022">
    <property type="protein sequence ID" value="KAA2262443.1"/>
    <property type="molecule type" value="Genomic_DNA"/>
</dbReference>
<dbReference type="InterPro" id="IPR015882">
    <property type="entry name" value="HEX_bac_N"/>
</dbReference>
<dbReference type="PANTHER" id="PTHR13170:SF16">
    <property type="entry name" value="PROTEIN O-GLCNACASE"/>
    <property type="match status" value="1"/>
</dbReference>
<dbReference type="Gene3D" id="3.30.379.10">
    <property type="entry name" value="Chitobiase/beta-hexosaminidase domain 2-like"/>
    <property type="match status" value="1"/>
</dbReference>
<dbReference type="InterPro" id="IPR017853">
    <property type="entry name" value="GH"/>
</dbReference>
<dbReference type="Proteomes" id="UP000323454">
    <property type="component" value="Unassembled WGS sequence"/>
</dbReference>
<dbReference type="PROSITE" id="PS52009">
    <property type="entry name" value="GH84"/>
    <property type="match status" value="1"/>
</dbReference>
<evidence type="ECO:0000313" key="6">
    <source>
        <dbReference type="EMBL" id="KAA2262443.1"/>
    </source>
</evidence>
<dbReference type="SUPFAM" id="SSF51445">
    <property type="entry name" value="(Trans)glycosidases"/>
    <property type="match status" value="1"/>
</dbReference>
<protein>
    <submittedName>
        <fullName evidence="6">Beta-N-acetylglucosaminidase</fullName>
    </submittedName>
</protein>
<gene>
    <name evidence="6" type="ORF">F0L68_14380</name>
</gene>
<dbReference type="GO" id="GO:1901135">
    <property type="term" value="P:carbohydrate derivative metabolic process"/>
    <property type="evidence" value="ECO:0007669"/>
    <property type="project" value="UniProtKB-ARBA"/>
</dbReference>
<reference evidence="6 7" key="2">
    <citation type="submission" date="2019-09" db="EMBL/GenBank/DDBJ databases">
        <authorList>
            <person name="Jin C."/>
        </authorList>
    </citation>
    <scope>NUCLEOTIDE SEQUENCE [LARGE SCALE GENOMIC DNA]</scope>
    <source>
        <strain evidence="6 7">AN110305</strain>
    </source>
</reference>
<dbReference type="PANTHER" id="PTHR13170">
    <property type="entry name" value="O-GLCNACASE"/>
    <property type="match status" value="1"/>
</dbReference>
<feature type="domain" description="GH84" evidence="5">
    <location>
        <begin position="192"/>
        <end position="475"/>
    </location>
</feature>
<dbReference type="SUPFAM" id="SSF140657">
    <property type="entry name" value="Hyaluronidase post-catalytic domain-like"/>
    <property type="match status" value="1"/>
</dbReference>
<keyword evidence="7" id="KW-1185">Reference proteome</keyword>
<feature type="signal peptide" evidence="4">
    <location>
        <begin position="1"/>
        <end position="31"/>
    </location>
</feature>
<proteinExistence type="inferred from homology"/>
<evidence type="ECO:0000256" key="2">
    <source>
        <dbReference type="ARBA" id="ARBA00023295"/>
    </source>
</evidence>
<dbReference type="InterPro" id="IPR049019">
    <property type="entry name" value="NagJ-like_helical"/>
</dbReference>
<dbReference type="GO" id="GO:0015929">
    <property type="term" value="F:hexosaminidase activity"/>
    <property type="evidence" value="ECO:0007669"/>
    <property type="project" value="UniProtKB-ARBA"/>
</dbReference>
<dbReference type="Pfam" id="PF02838">
    <property type="entry name" value="Glyco_hydro_20b"/>
    <property type="match status" value="1"/>
</dbReference>
<feature type="chain" id="PRO_5039621734" evidence="4">
    <location>
        <begin position="32"/>
        <end position="658"/>
    </location>
</feature>
<dbReference type="AlphaFoldDB" id="A0A5B2XGG1"/>
<dbReference type="OrthoDB" id="9760892at2"/>
<dbReference type="Gene3D" id="3.20.20.80">
    <property type="entry name" value="Glycosidases"/>
    <property type="match status" value="1"/>
</dbReference>
<evidence type="ECO:0000256" key="3">
    <source>
        <dbReference type="PROSITE-ProRule" id="PRU01353"/>
    </source>
</evidence>
<accession>A0A5B2XGG1</accession>
<dbReference type="InterPro" id="IPR029018">
    <property type="entry name" value="Hex-like_dom2"/>
</dbReference>
<dbReference type="InterPro" id="IPR011496">
    <property type="entry name" value="O-GlcNAcase_cat"/>
</dbReference>
<keyword evidence="4" id="KW-0732">Signal</keyword>
<dbReference type="GO" id="GO:0005975">
    <property type="term" value="P:carbohydrate metabolic process"/>
    <property type="evidence" value="ECO:0007669"/>
    <property type="project" value="UniProtKB-ARBA"/>
</dbReference>
<dbReference type="SUPFAM" id="SSF55545">
    <property type="entry name" value="beta-N-acetylhexosaminidase-like domain"/>
    <property type="match status" value="1"/>
</dbReference>
<comment type="similarity">
    <text evidence="3">Belongs to the glycosyl hydrolase 84 family.</text>
</comment>